<feature type="chain" id="PRO_5035286974" evidence="1">
    <location>
        <begin position="23"/>
        <end position="369"/>
    </location>
</feature>
<keyword evidence="4" id="KW-1185">Reference proteome</keyword>
<dbReference type="Gene3D" id="2.120.10.30">
    <property type="entry name" value="TolB, C-terminal domain"/>
    <property type="match status" value="1"/>
</dbReference>
<dbReference type="InterPro" id="IPR011041">
    <property type="entry name" value="Quinoprot_gluc/sorb_DH_b-prop"/>
</dbReference>
<reference evidence="3" key="1">
    <citation type="journal article" date="2014" name="Int. J. Syst. Evol. Microbiol.">
        <title>Complete genome sequence of Corynebacterium casei LMG S-19264T (=DSM 44701T), isolated from a smear-ripened cheese.</title>
        <authorList>
            <consortium name="US DOE Joint Genome Institute (JGI-PGF)"/>
            <person name="Walter F."/>
            <person name="Albersmeier A."/>
            <person name="Kalinowski J."/>
            <person name="Ruckert C."/>
        </authorList>
    </citation>
    <scope>NUCLEOTIDE SEQUENCE</scope>
    <source>
        <strain evidence="3">CCM 7684</strain>
    </source>
</reference>
<dbReference type="SUPFAM" id="SSF50952">
    <property type="entry name" value="Soluble quinoprotein glucose dehydrogenase"/>
    <property type="match status" value="1"/>
</dbReference>
<dbReference type="Proteomes" id="UP000602745">
    <property type="component" value="Unassembled WGS sequence"/>
</dbReference>
<sequence>MRYSRFPLIAGLFALGATGALAQTAVKVETVADGLENPWGLAFLPDGRMLVTEKAGRLRIAASDGSLTEAIAGVPEVMASGQGGLLDVAIDPDFKTNRLVYLSYAEAAKSVAGTAVARGTLSEDGSRLDDVQVIFRQEPKVEGRGHFGSRLAFAPDGTLFITVGDRQGFRDEAQKTTSHIGKVMRINADGSVPKDNPFVGQEGAKSEIWSIGHRNVQAAAINPATGKLWTVEHGSRGGDEINDPEAGKNYGWPVISYGVEYSGAKIGVGTAKEGMEQPIYYWDPSIAPSGMAFYTGDLFPEWKGSLFVGALKGQHLARLQLDGEKIVREEKLIENVGDRIRDVRQGPDGALYVLTDESKGRILRLTPGD</sequence>
<name>A0A8J2YGQ6_9RHOB</name>
<evidence type="ECO:0000256" key="1">
    <source>
        <dbReference type="SAM" id="SignalP"/>
    </source>
</evidence>
<evidence type="ECO:0000313" key="3">
    <source>
        <dbReference type="EMBL" id="GGE40515.1"/>
    </source>
</evidence>
<dbReference type="EMBL" id="BMCP01000002">
    <property type="protein sequence ID" value="GGE40515.1"/>
    <property type="molecule type" value="Genomic_DNA"/>
</dbReference>
<dbReference type="PANTHER" id="PTHR19328">
    <property type="entry name" value="HEDGEHOG-INTERACTING PROTEIN"/>
    <property type="match status" value="1"/>
</dbReference>
<feature type="domain" description="Glucose/Sorbosone dehydrogenase" evidence="2">
    <location>
        <begin position="35"/>
        <end position="364"/>
    </location>
</feature>
<organism evidence="3 4">
    <name type="scientific">Agaricicola taiwanensis</name>
    <dbReference type="NCBI Taxonomy" id="591372"/>
    <lineage>
        <taxon>Bacteria</taxon>
        <taxon>Pseudomonadati</taxon>
        <taxon>Pseudomonadota</taxon>
        <taxon>Alphaproteobacteria</taxon>
        <taxon>Rhodobacterales</taxon>
        <taxon>Paracoccaceae</taxon>
        <taxon>Agaricicola</taxon>
    </lineage>
</organism>
<dbReference type="RefSeq" id="WP_188409349.1">
    <property type="nucleotide sequence ID" value="NZ_BMCP01000002.1"/>
</dbReference>
<dbReference type="AlphaFoldDB" id="A0A8J2YGQ6"/>
<dbReference type="InterPro" id="IPR012938">
    <property type="entry name" value="Glc/Sorbosone_DH"/>
</dbReference>
<dbReference type="PANTHER" id="PTHR19328:SF75">
    <property type="entry name" value="ALDOSE SUGAR DEHYDROGENASE YLII"/>
    <property type="match status" value="1"/>
</dbReference>
<comment type="caution">
    <text evidence="3">The sequence shown here is derived from an EMBL/GenBank/DDBJ whole genome shotgun (WGS) entry which is preliminary data.</text>
</comment>
<evidence type="ECO:0000259" key="2">
    <source>
        <dbReference type="Pfam" id="PF07995"/>
    </source>
</evidence>
<keyword evidence="1" id="KW-0732">Signal</keyword>
<dbReference type="InterPro" id="IPR011042">
    <property type="entry name" value="6-blade_b-propeller_TolB-like"/>
</dbReference>
<proteinExistence type="predicted"/>
<dbReference type="Pfam" id="PF07995">
    <property type="entry name" value="GSDH"/>
    <property type="match status" value="1"/>
</dbReference>
<accession>A0A8J2YGQ6</accession>
<feature type="signal peptide" evidence="1">
    <location>
        <begin position="1"/>
        <end position="22"/>
    </location>
</feature>
<protein>
    <submittedName>
        <fullName evidence="3">Glucose dehydrogenase</fullName>
    </submittedName>
</protein>
<evidence type="ECO:0000313" key="4">
    <source>
        <dbReference type="Proteomes" id="UP000602745"/>
    </source>
</evidence>
<gene>
    <name evidence="3" type="ORF">GCM10007276_17320</name>
</gene>
<reference evidence="3" key="2">
    <citation type="submission" date="2020-09" db="EMBL/GenBank/DDBJ databases">
        <authorList>
            <person name="Sun Q."/>
            <person name="Sedlacek I."/>
        </authorList>
    </citation>
    <scope>NUCLEOTIDE SEQUENCE</scope>
    <source>
        <strain evidence="3">CCM 7684</strain>
    </source>
</reference>